<dbReference type="SUPFAM" id="SSF55729">
    <property type="entry name" value="Acyl-CoA N-acyltransferases (Nat)"/>
    <property type="match status" value="1"/>
</dbReference>
<reference evidence="2" key="1">
    <citation type="submission" date="2020-12" db="EMBL/GenBank/DDBJ databases">
        <title>The genome sequence of Inhella sp. 1Y17.</title>
        <authorList>
            <person name="Liu Y."/>
        </authorList>
    </citation>
    <scope>NUCLEOTIDE SEQUENCE</scope>
    <source>
        <strain evidence="2">1Y17</strain>
    </source>
</reference>
<organism evidence="2 3">
    <name type="scientific">Inhella proteolytica</name>
    <dbReference type="NCBI Taxonomy" id="2795029"/>
    <lineage>
        <taxon>Bacteria</taxon>
        <taxon>Pseudomonadati</taxon>
        <taxon>Pseudomonadota</taxon>
        <taxon>Betaproteobacteria</taxon>
        <taxon>Burkholderiales</taxon>
        <taxon>Sphaerotilaceae</taxon>
        <taxon>Inhella</taxon>
    </lineage>
</organism>
<accession>A0A931NHU2</accession>
<dbReference type="PROSITE" id="PS51729">
    <property type="entry name" value="GNAT_YJDJ"/>
    <property type="match status" value="1"/>
</dbReference>
<dbReference type="Pfam" id="PF14542">
    <property type="entry name" value="Acetyltransf_CG"/>
    <property type="match status" value="1"/>
</dbReference>
<dbReference type="RefSeq" id="WP_198112366.1">
    <property type="nucleotide sequence ID" value="NZ_JAEDAK010000013.1"/>
</dbReference>
<dbReference type="InterPro" id="IPR016181">
    <property type="entry name" value="Acyl_CoA_acyltransferase"/>
</dbReference>
<dbReference type="InterPro" id="IPR045057">
    <property type="entry name" value="Gcn5-rel_NAT"/>
</dbReference>
<proteinExistence type="predicted"/>
<dbReference type="CDD" id="cd04301">
    <property type="entry name" value="NAT_SF"/>
    <property type="match status" value="1"/>
</dbReference>
<evidence type="ECO:0000313" key="3">
    <source>
        <dbReference type="Proteomes" id="UP000613266"/>
    </source>
</evidence>
<dbReference type="PANTHER" id="PTHR31435">
    <property type="entry name" value="PROTEIN NATD1"/>
    <property type="match status" value="1"/>
</dbReference>
<protein>
    <submittedName>
        <fullName evidence="2">N-acetyltransferase</fullName>
    </submittedName>
</protein>
<dbReference type="EMBL" id="JAEDAK010000013">
    <property type="protein sequence ID" value="MBH9578596.1"/>
    <property type="molecule type" value="Genomic_DNA"/>
</dbReference>
<gene>
    <name evidence="2" type="ORF">I7X39_17020</name>
</gene>
<evidence type="ECO:0000259" key="1">
    <source>
        <dbReference type="PROSITE" id="PS51729"/>
    </source>
</evidence>
<keyword evidence="3" id="KW-1185">Reference proteome</keyword>
<feature type="domain" description="N-acetyltransferase" evidence="1">
    <location>
        <begin position="5"/>
        <end position="90"/>
    </location>
</feature>
<evidence type="ECO:0000313" key="2">
    <source>
        <dbReference type="EMBL" id="MBH9578596.1"/>
    </source>
</evidence>
<dbReference type="PANTHER" id="PTHR31435:SF9">
    <property type="entry name" value="PROTEIN NATD1"/>
    <property type="match status" value="1"/>
</dbReference>
<comment type="caution">
    <text evidence="2">The sequence shown here is derived from an EMBL/GenBank/DDBJ whole genome shotgun (WGS) entry which is preliminary data.</text>
</comment>
<sequence>MLEIHHLPEQQRFEGRHPNGVCELDYVRQGQVLTFTHTGTPPALRGQGLAAQVVEAGLQWARSEGCKVVPACSYVAVYMQRHPEWNDLRA</sequence>
<dbReference type="Proteomes" id="UP000613266">
    <property type="component" value="Unassembled WGS sequence"/>
</dbReference>
<name>A0A931NHU2_9BURK</name>
<dbReference type="AlphaFoldDB" id="A0A931NHU2"/>
<dbReference type="Gene3D" id="3.40.630.30">
    <property type="match status" value="1"/>
</dbReference>
<dbReference type="InterPro" id="IPR031165">
    <property type="entry name" value="GNAT_YJDJ"/>
</dbReference>